<accession>A0A8H6ZT15</accession>
<name>A0A8H6ZT15_PLEOS</name>
<comment type="caution">
    <text evidence="1">The sequence shown here is derived from an EMBL/GenBank/DDBJ whole genome shotgun (WGS) entry which is preliminary data.</text>
</comment>
<dbReference type="RefSeq" id="XP_036628039.1">
    <property type="nucleotide sequence ID" value="XM_036780656.1"/>
</dbReference>
<proteinExistence type="predicted"/>
<organism evidence="1 2">
    <name type="scientific">Pleurotus ostreatus</name>
    <name type="common">Oyster mushroom</name>
    <name type="synonym">White-rot fungus</name>
    <dbReference type="NCBI Taxonomy" id="5322"/>
    <lineage>
        <taxon>Eukaryota</taxon>
        <taxon>Fungi</taxon>
        <taxon>Dikarya</taxon>
        <taxon>Basidiomycota</taxon>
        <taxon>Agaricomycotina</taxon>
        <taxon>Agaricomycetes</taxon>
        <taxon>Agaricomycetidae</taxon>
        <taxon>Agaricales</taxon>
        <taxon>Pleurotineae</taxon>
        <taxon>Pleurotaceae</taxon>
        <taxon>Pleurotus</taxon>
    </lineage>
</organism>
<protein>
    <submittedName>
        <fullName evidence="1">Uncharacterized protein</fullName>
    </submittedName>
</protein>
<dbReference type="Proteomes" id="UP000623687">
    <property type="component" value="Unassembled WGS sequence"/>
</dbReference>
<dbReference type="EMBL" id="JACETU010000008">
    <property type="protein sequence ID" value="KAF7423007.1"/>
    <property type="molecule type" value="Genomic_DNA"/>
</dbReference>
<evidence type="ECO:0000313" key="2">
    <source>
        <dbReference type="Proteomes" id="UP000623687"/>
    </source>
</evidence>
<evidence type="ECO:0000313" key="1">
    <source>
        <dbReference type="EMBL" id="KAF7423007.1"/>
    </source>
</evidence>
<sequence>MHHPIYYFNAQQNAAKTHLGRLLLARNAAPPTAATQLHGGLAKPPWIRIKDSDATFNYARKPIVAGRTTMGFLEN</sequence>
<dbReference type="AlphaFoldDB" id="A0A8H6ZT15"/>
<dbReference type="GeneID" id="59380989"/>
<keyword evidence="2" id="KW-1185">Reference proteome</keyword>
<dbReference type="VEuPathDB" id="FungiDB:PC9H_011171"/>
<reference evidence="1" key="1">
    <citation type="submission" date="2019-07" db="EMBL/GenBank/DDBJ databases">
        <authorList>
            <person name="Palmer J.M."/>
        </authorList>
    </citation>
    <scope>NUCLEOTIDE SEQUENCE</scope>
    <source>
        <strain evidence="1">PC9</strain>
    </source>
</reference>
<gene>
    <name evidence="1" type="ORF">PC9H_011171</name>
</gene>